<protein>
    <submittedName>
        <fullName evidence="2">Uncharacterized protein</fullName>
    </submittedName>
</protein>
<evidence type="ECO:0000313" key="3">
    <source>
        <dbReference type="Proteomes" id="UP000295530"/>
    </source>
</evidence>
<name>A0A4R6EWM7_SCAGO</name>
<dbReference type="EMBL" id="SNVX01000001">
    <property type="protein sequence ID" value="TDN64155.1"/>
    <property type="molecule type" value="Genomic_DNA"/>
</dbReference>
<dbReference type="AlphaFoldDB" id="A0A4R6EWM7"/>
<accession>A0A4R6EWM7</accession>
<keyword evidence="1" id="KW-1133">Transmembrane helix</keyword>
<reference evidence="2 3" key="1">
    <citation type="submission" date="2019-03" db="EMBL/GenBank/DDBJ databases">
        <title>Genomic analyses of the natural microbiome of Caenorhabditis elegans.</title>
        <authorList>
            <person name="Samuel B."/>
        </authorList>
    </citation>
    <scope>NUCLEOTIDE SEQUENCE [LARGE SCALE GENOMIC DNA]</scope>
    <source>
        <strain evidence="2 3">BIGb0156</strain>
    </source>
</reference>
<evidence type="ECO:0000256" key="1">
    <source>
        <dbReference type="SAM" id="Phobius"/>
    </source>
</evidence>
<dbReference type="RefSeq" id="WP_133459791.1">
    <property type="nucleotide sequence ID" value="NZ_SNVX01000001.1"/>
</dbReference>
<organism evidence="2 3">
    <name type="scientific">Scandinavium goeteborgense</name>
    <dbReference type="NCBI Taxonomy" id="1851514"/>
    <lineage>
        <taxon>Bacteria</taxon>
        <taxon>Pseudomonadati</taxon>
        <taxon>Pseudomonadota</taxon>
        <taxon>Gammaproteobacteria</taxon>
        <taxon>Enterobacterales</taxon>
        <taxon>Enterobacteriaceae</taxon>
        <taxon>Scandinavium</taxon>
    </lineage>
</organism>
<comment type="caution">
    <text evidence="2">The sequence shown here is derived from an EMBL/GenBank/DDBJ whole genome shotgun (WGS) entry which is preliminary data.</text>
</comment>
<feature type="transmembrane region" description="Helical" evidence="1">
    <location>
        <begin position="6"/>
        <end position="22"/>
    </location>
</feature>
<keyword evidence="1" id="KW-0472">Membrane</keyword>
<sequence>MILGAVIVWAGLIVLILLWIAYDERRLKRQVRRTRAEREQKEMAQFSLHQEWREFVAAENDELEQLRVKMHPLYASHMKQQMSQKTGFWLR</sequence>
<proteinExistence type="predicted"/>
<keyword evidence="3" id="KW-1185">Reference proteome</keyword>
<dbReference type="Proteomes" id="UP000295530">
    <property type="component" value="Unassembled WGS sequence"/>
</dbReference>
<keyword evidence="1" id="KW-0812">Transmembrane</keyword>
<gene>
    <name evidence="2" type="ORF">EC847_10178</name>
</gene>
<evidence type="ECO:0000313" key="2">
    <source>
        <dbReference type="EMBL" id="TDN64155.1"/>
    </source>
</evidence>